<feature type="domain" description="B30.2/SPRY" evidence="8">
    <location>
        <begin position="2689"/>
        <end position="2883"/>
    </location>
</feature>
<dbReference type="SMART" id="SM00119">
    <property type="entry name" value="HECTc"/>
    <property type="match status" value="1"/>
</dbReference>
<dbReference type="GO" id="GO:0008270">
    <property type="term" value="F:zinc ion binding"/>
    <property type="evidence" value="ECO:0007669"/>
    <property type="project" value="UniProtKB-KW"/>
</dbReference>
<dbReference type="InterPro" id="IPR009072">
    <property type="entry name" value="Histone-fold"/>
</dbReference>
<evidence type="ECO:0000256" key="3">
    <source>
        <dbReference type="ARBA" id="ARBA00022786"/>
    </source>
</evidence>
<dbReference type="EMBL" id="KK583263">
    <property type="protein sequence ID" value="KDO22743.1"/>
    <property type="molecule type" value="Genomic_DNA"/>
</dbReference>
<dbReference type="InterPro" id="IPR036443">
    <property type="entry name" value="Znf_RanBP2_sf"/>
</dbReference>
<dbReference type="InterPro" id="IPR001870">
    <property type="entry name" value="B30.2/SPRY"/>
</dbReference>
<dbReference type="GeneID" id="24141989"/>
<gene>
    <name evidence="11" type="ORF">SPRG_21096</name>
</gene>
<dbReference type="PROSITE" id="PS50237">
    <property type="entry name" value="HECT"/>
    <property type="match status" value="1"/>
</dbReference>
<dbReference type="CDD" id="cd11709">
    <property type="entry name" value="SPRY"/>
    <property type="match status" value="3"/>
</dbReference>
<dbReference type="Gene3D" id="1.10.8.10">
    <property type="entry name" value="DNA helicase RuvA subunit, C-terminal domain"/>
    <property type="match status" value="1"/>
</dbReference>
<evidence type="ECO:0000259" key="7">
    <source>
        <dbReference type="PROSITE" id="PS50030"/>
    </source>
</evidence>
<keyword evidence="2 6" id="KW-0863">Zinc-finger</keyword>
<evidence type="ECO:0008006" key="13">
    <source>
        <dbReference type="Google" id="ProtNLM"/>
    </source>
</evidence>
<evidence type="ECO:0000313" key="12">
    <source>
        <dbReference type="Proteomes" id="UP000030745"/>
    </source>
</evidence>
<dbReference type="InterPro" id="IPR009060">
    <property type="entry name" value="UBA-like_sf"/>
</dbReference>
<dbReference type="PROSITE" id="PS50030">
    <property type="entry name" value="UBA"/>
    <property type="match status" value="1"/>
</dbReference>
<dbReference type="CDD" id="cd14306">
    <property type="entry name" value="UBA_VP13D"/>
    <property type="match status" value="1"/>
</dbReference>
<dbReference type="SUPFAM" id="SSF46934">
    <property type="entry name" value="UBA-like"/>
    <property type="match status" value="1"/>
</dbReference>
<dbReference type="Gene3D" id="3.30.2160.10">
    <property type="entry name" value="Hect, E3 ligase catalytic domain"/>
    <property type="match status" value="1"/>
</dbReference>
<dbReference type="PANTHER" id="PTHR46654:SF1">
    <property type="entry name" value="E3 UBIQUITIN-PROTEIN LIGASE HECTD3"/>
    <property type="match status" value="1"/>
</dbReference>
<dbReference type="GO" id="GO:0004842">
    <property type="term" value="F:ubiquitin-protein transferase activity"/>
    <property type="evidence" value="ECO:0007669"/>
    <property type="project" value="InterPro"/>
</dbReference>
<evidence type="ECO:0000259" key="10">
    <source>
        <dbReference type="PROSITE" id="PS50237"/>
    </source>
</evidence>
<dbReference type="InterPro" id="IPR015940">
    <property type="entry name" value="UBA"/>
</dbReference>
<evidence type="ECO:0000256" key="4">
    <source>
        <dbReference type="ARBA" id="ARBA00022833"/>
    </source>
</evidence>
<dbReference type="PROSITE" id="PS01358">
    <property type="entry name" value="ZF_RANBP2_1"/>
    <property type="match status" value="1"/>
</dbReference>
<dbReference type="InterPro" id="IPR000569">
    <property type="entry name" value="HECT_dom"/>
</dbReference>
<dbReference type="SMART" id="SM00449">
    <property type="entry name" value="SPRY"/>
    <property type="match status" value="4"/>
</dbReference>
<dbReference type="VEuPathDB" id="FungiDB:SPRG_21096"/>
<dbReference type="Pfam" id="PF00622">
    <property type="entry name" value="SPRY"/>
    <property type="match status" value="3"/>
</dbReference>
<dbReference type="Gene3D" id="2.60.120.920">
    <property type="match status" value="4"/>
</dbReference>
<organism evidence="11 12">
    <name type="scientific">Saprolegnia parasitica (strain CBS 223.65)</name>
    <dbReference type="NCBI Taxonomy" id="695850"/>
    <lineage>
        <taxon>Eukaryota</taxon>
        <taxon>Sar</taxon>
        <taxon>Stramenopiles</taxon>
        <taxon>Oomycota</taxon>
        <taxon>Saprolegniomycetes</taxon>
        <taxon>Saprolegniales</taxon>
        <taxon>Saprolegniaceae</taxon>
        <taxon>Saprolegnia</taxon>
    </lineage>
</organism>
<name>A0A067BWW5_SAPPC</name>
<feature type="domain" description="B30.2/SPRY" evidence="8">
    <location>
        <begin position="3028"/>
        <end position="3227"/>
    </location>
</feature>
<keyword evidence="4" id="KW-0862">Zinc</keyword>
<dbReference type="PANTHER" id="PTHR46654">
    <property type="entry name" value="E3 UBIQUITIN-PROTEIN LIGASE HECTD3"/>
    <property type="match status" value="1"/>
</dbReference>
<dbReference type="Pfam" id="PF22562">
    <property type="entry name" value="UBA_7"/>
    <property type="match status" value="1"/>
</dbReference>
<feature type="domain" description="B30.2/SPRY" evidence="8">
    <location>
        <begin position="2510"/>
        <end position="2698"/>
    </location>
</feature>
<dbReference type="SUPFAM" id="SSF90209">
    <property type="entry name" value="Ran binding protein zinc finger-like"/>
    <property type="match status" value="1"/>
</dbReference>
<evidence type="ECO:0000256" key="1">
    <source>
        <dbReference type="ARBA" id="ARBA00022723"/>
    </source>
</evidence>
<dbReference type="Gene3D" id="3.30.2410.10">
    <property type="entry name" value="Hect, E3 ligase catalytic domain"/>
    <property type="match status" value="1"/>
</dbReference>
<dbReference type="InterPro" id="IPR001876">
    <property type="entry name" value="Znf_RanBP2"/>
</dbReference>
<feature type="domain" description="B30.2/SPRY" evidence="8">
    <location>
        <begin position="277"/>
        <end position="475"/>
    </location>
</feature>
<keyword evidence="3 5" id="KW-0833">Ubl conjugation pathway</keyword>
<feature type="domain" description="RanBP2-type" evidence="9">
    <location>
        <begin position="3358"/>
        <end position="3387"/>
    </location>
</feature>
<dbReference type="InterPro" id="IPR043136">
    <property type="entry name" value="B30.2/SPRY_sf"/>
</dbReference>
<dbReference type="OMA" id="CAEANEW"/>
<dbReference type="KEGG" id="spar:SPRG_21096"/>
<dbReference type="InterPro" id="IPR013320">
    <property type="entry name" value="ConA-like_dom_sf"/>
</dbReference>
<evidence type="ECO:0000259" key="8">
    <source>
        <dbReference type="PROSITE" id="PS50188"/>
    </source>
</evidence>
<dbReference type="Gene3D" id="1.10.20.10">
    <property type="entry name" value="Histone, subunit A"/>
    <property type="match status" value="1"/>
</dbReference>
<dbReference type="Proteomes" id="UP000030745">
    <property type="component" value="Unassembled WGS sequence"/>
</dbReference>
<sequence length="3963" mass="431300">MNDAVRAEAIATQTAGLEVFCPTPLARAELLLRLLSSVDVLRLDTLCDALSSKPHLLAQWMPASDAPSSSSSLFPWPLDAVKRSLLDTSDDDNNDVPRIKKAEVISVLQKLPRMPSLDATSPAEQLVVLYEEWQRFYVASTSIVPIETTKTLLKALLSASTHGTASARTLLVALQDRLLSDVRRHWTPCTVSRLLQWHEDTRFFKVVNCPIGVRETPNVKAPKTGRTLSIGQIIETKNVLQYQNDAVQYVELLTGGWVFDVDPTDGMLLLDEHAANNAQPTRRAYSLTALLDGQAKATASPLGGHMRFEVPSDEGLDVSADGLSVTNTTGGAWRTALGSKTFTRGSGVHTWQVTIFRVQNIGQLFLGIASTAPSTVRSYVGSDPGSYGWQLTGDWYHAGVRTKASHLPLLGPAPIVLDVKLDTTMGTLLVVNTTSNAPVGPALVLDLVAGEAYAPAISLCNAHDAIAFSTSAVALGGDAITVDGRTNAPPNLEPTPLAAFYAKTLLAACKSAAARQELSSLLTPVVASMLCWSNVDDEPFVLDTIDEILLQETCSMSPDESDARLLLGGLGGHLYGQRIGASPETHIDEADARWLRSPLFQAGLSSSKPSTSAFYKQLFDGLHPSFDKWVLKFANASPLVVRMGGASLEKAIRAVLGCMLYHCGMSSYAEFEDKANAAKTSPAPKPLRSLWQKAYELKAYALRLKNSHGLSYDEIAATLLAKVDFLLHLSPTKADDGLGVYYHELPTLVRKISMGKRSSSFDADETPDASLRDVDAEIIANIAAAQAMALQRAHGLRRVTKLVSALRLPCKAAILLQVVAAIRASDVWHYSSGISGCPHALQHDVRCAFEGYYNVLVRHLSVATTQPTSWQLLLLDALGVRILPDDHALVAAGRVFHVLQEILDVGRADVRQATMKVVYLLAVQVASEGDGNQNPALAPSHVLTPPHFTRQLSGPQTLSSAVFEMLYNELSLVVHRLLESHKTSRTYALDVLGENPSLLGILSLLQFVSSSPACNASLATTPWLSIFVTIACFGGTEPQVRSMQLLATLLPVCNPVVVTLELPFTLEGLVATPSSVRGATDLLMFLVQAVGAPLHAQPSESLPRSSRTALSLASESVSLLRVLLEEAAWHPLVLEVLQSMFRSDDVTVQIGVLGVLGSFVEPIRYGGYATIPHHDGMVMLVDPNCDFGSATVLCDHISTPVSTAEMTTVPKHTLSLTILPDAFVDAILESAANALLAPIPSETLFLHLLHVAHRIFCEHPTQLFDIVAKSPMLARKVFELGGLLSTSSGLPSLPLVEAKFEMLQALQYNHMYGNMRDALYPLPAFSEAPPPTDVVVAGVAVCNVAFHDGLLCTLKQVSTFDTPVGIGSDAIQWLEALLNHMLFKTVESLLSVWTTIERSAASRLDVQTAVETVYRAIALPEMLQAACAEANEWLSNRDHWGVEWGVHETRIVDYVVAQLEAAMPGKGAAWRDTCNALQLGPYLCATCECLAADVLSLAIEVSRRHDQDPPLISLAFVLQAMHDDEELHRLLEYHEAFLGSGPTPMRRDERSSADRVLDVRVQSMMTMGFPEAWCKRALEESNHEVNTALNWILSNGHLLDAPMYESTMTTLATPETPGTPGTPREPAPTLECEPADDAGPCHVLTDAANMDVSGSAYTALWALPIVPSTVVTFSVQATSDVSIGLFASLDHATVQEVVLGAKHNTLLEVYDVVAGSTEKRLLASDTGAFVDPSTAVPYWLVVTPTRVHLGYGHVVARASLLLAWAAPCLSHVSFATLGQPALLSGIQIRAFDEEDDDGGLASSVIEAALARRNCIRPLDDPEQLSDMTFCFHDETPSSSSYEREHVFHPWAPASSRVGFAECAAKFSADELASDVLSTSTTLRVLYARRLGVGVLAACKDDISVLLDVFEGHADLFVPFVSLVAHRAWVSDFATTMTRPPLGTTRLTTPDLLQPTLRALCATANPLRLAITTFLTTQMDRFLRDGHQGTLSWRRAHSDKLDAYFRNDADLRFLGLLTSWLLESDDAIALTPSSVAYDLYFIWVKALQSSHLEVQQKALQVLCRMLLRALNDNTVSNDVLIALRRSLSVTYLEENARRLLAFEDEVYPLYSRYFQAHVELLSVLQRFPAPVTPPMRYALRFKGGCAYVGLATDDLLPPWTAQYCLSPERGGAKAILASSANGCIALRSAEHAGVSVVSYREPSSTTLFETTVPYDCWSVLCLVASPTQVTLYLNGVRVASQPLAGFALPMQFIGHDMYGVRGRVANVRYFNAALDDANVAALSALDLHQCCSEEHDVVTSAETMDLVPALTIIGHWPLQEGAGTHVYDVSEHLNESAIVGASWTCAPSPTLVPPTVLSLPTSKVVFTGAGTWTRDACAALGGPWSQARSMAFSLELYATSSSSSSSSSYDVMGRLVLNARITCIVFGQATVDGEVSFAMQSLRQDIKEAYSPLEWMAHMRFSGRHRAGQLLGAWTTTMAQTVVTSLPSAMSFLPSCSDAIEVFDGGRRVQSLLRKGKKRAGLVFCAFGVEALAKHWHSAPSPDLSLDQQLFVHNRTDTFVTVRVHGLVTHGKVYYELVLQSKGLMQLGWASPGFRPAFTTHGVGDHFGSFGVDGKRRKKWCNTGHAYGSESWSWNTGDVLGVLLDMDAREMRFTHNGLDLGLAFAEADYAQVPWSAGLYPAGSFSSGQSAKINVGHTPFQYAPPEGFVAVASMIDVSHVDVFNHRTKQFAPVCAHHRVTSRVAPPPPSLSRGSIHWEVEIMTLQATDGLRVGIATPSADPNGLLGGDAYGWGVCATGKTYHGGHSQRLATVGFAQGDVVGLELNMDLGTLVVYRNGLLLGTAFSNLHLSLPMQCFVHGTNGFVPCVSLYRPQTSVFVRGLKHGRGELRYPPSHSHERFTGHWEHGRRHGLGQLTLRGEKEGYYLGHWDANHLEGIPAFVAPVPLCVSTLYPSVWKTLRFQRAADHPTQTTRTQRFRKGKVVPEAVTDADVVAEPLPSALPPINLQAAATAPWYPAVPSTLGYVTPTTDAVQTITQDVELRGVWEAHCEQAFTLVPPPTAYDMIAMSPDLMGVRLEAHASTGTHLLVRGNTAYTSGVHYWEVTIEACNHGSVFLGVAAPSVLSPPDGWGDYGFVSYRVKWSQAEGEQLYGRYFSAGDSIGIRLDMDKGTLAFLKDGDDFVRGRPAVIDMGVAFRFLKSQAGRKACAFGPVFGLSYPGDALSVRRTKGLHWPTPRLHDRLHHALEAASLVQTMASTQRLDAAVWARAQAMHMSMTSTGYFQPRVFLTRAGTPLRVSAAMRDAALVTTRGQATLSTRYGTAQILGQRDDRVWFLIEGEEGAGAWYWRLPEVLALLDQAPMEEEAAWSCEACTMLNDPNLSKCQICETPRTTTVPDDVPPPSDADVEATTDPFVLLSTAPDPLWPLATPVAPLTPDFEALVDSSSNWTRQHDVMLVAHVDALCDVQATEPENLAWADVWEHVRGSLSGFDASLVAARLACLLVLNGTVAQLLPFVDLHGNDLFALPTAATAAALATLRDLLFKRIKIAFWRDLLAITTTHTTPPSDEYDRPDGLREVSLNRIQALEPHGAYDKTIFGQLATAMTNWDASSLRRAYTDELQDAGQPRAFYVKCLGEGVDDHGGPYRAVFQTAGWEEPIGPVLRLLEPCPNAVQASGANQDKYVVSPSASPSHLKFLGRLLGLAMRHRILIPLNCSELFWKPLVSLALDRKDWSGVDTMVVRELHDLERLSDEEVAGLETHEIIDHLLRVAQAPLVARDDTPLTSATLIEMVDACVAHRLAAQTAQLRPLMEGLATVVPHAALSLFTPTQLEELVCGSPEIDVELLQRITVYDGVDPNDAHIQFFWQCLTDMNHEQRSSFVNFVLARSRLPRSLEEFTLHFKIQAAVVAEHANPDMYLPHSQTCFFSLSLPRYSSKAICMEKLLYAISHSPTMDADFIDRATTGWEHVAT</sequence>
<dbReference type="InterPro" id="IPR041969">
    <property type="entry name" value="VP13D_UBA"/>
</dbReference>
<dbReference type="OrthoDB" id="2967263at2759"/>
<feature type="domain" description="HECT" evidence="10">
    <location>
        <begin position="3638"/>
        <end position="3950"/>
    </location>
</feature>
<keyword evidence="1" id="KW-0479">Metal-binding</keyword>
<evidence type="ECO:0000256" key="5">
    <source>
        <dbReference type="PROSITE-ProRule" id="PRU00104"/>
    </source>
</evidence>
<dbReference type="SUPFAM" id="SSF56204">
    <property type="entry name" value="Hect, E3 ligase catalytic domain"/>
    <property type="match status" value="1"/>
</dbReference>
<accession>A0A067BWW5</accession>
<evidence type="ECO:0000256" key="2">
    <source>
        <dbReference type="ARBA" id="ARBA00022771"/>
    </source>
</evidence>
<dbReference type="InterPro" id="IPR042469">
    <property type="entry name" value="HECTD3"/>
</dbReference>
<dbReference type="InterPro" id="IPR003877">
    <property type="entry name" value="SPRY_dom"/>
</dbReference>
<feature type="active site" description="Glycyl thioester intermediate" evidence="5">
    <location>
        <position position="3917"/>
    </location>
</feature>
<dbReference type="RefSeq" id="XP_012206565.1">
    <property type="nucleotide sequence ID" value="XM_012351175.1"/>
</dbReference>
<keyword evidence="12" id="KW-1185">Reference proteome</keyword>
<evidence type="ECO:0000256" key="6">
    <source>
        <dbReference type="PROSITE-ProRule" id="PRU00322"/>
    </source>
</evidence>
<evidence type="ECO:0000259" key="9">
    <source>
        <dbReference type="PROSITE" id="PS50199"/>
    </source>
</evidence>
<dbReference type="PROSITE" id="PS50199">
    <property type="entry name" value="ZF_RANBP2_2"/>
    <property type="match status" value="1"/>
</dbReference>
<dbReference type="InterPro" id="IPR035983">
    <property type="entry name" value="Hect_E3_ubiquitin_ligase"/>
</dbReference>
<protein>
    <recommendedName>
        <fullName evidence="13">HECT-type E3 ubiquitin transferase</fullName>
    </recommendedName>
</protein>
<proteinExistence type="predicted"/>
<dbReference type="SUPFAM" id="SSF82185">
    <property type="entry name" value="Histone H3 K4-specific methyltransferase SET7/9 N-terminal domain"/>
    <property type="match status" value="1"/>
</dbReference>
<dbReference type="STRING" id="695850.A0A067BWW5"/>
<evidence type="ECO:0000313" key="11">
    <source>
        <dbReference type="EMBL" id="KDO22743.1"/>
    </source>
</evidence>
<reference evidence="11 12" key="1">
    <citation type="journal article" date="2013" name="PLoS Genet.">
        <title>Distinctive expansion of potential virulence genes in the genome of the oomycete fish pathogen Saprolegnia parasitica.</title>
        <authorList>
            <person name="Jiang R.H."/>
            <person name="de Bruijn I."/>
            <person name="Haas B.J."/>
            <person name="Belmonte R."/>
            <person name="Lobach L."/>
            <person name="Christie J."/>
            <person name="van den Ackerveken G."/>
            <person name="Bottin A."/>
            <person name="Bulone V."/>
            <person name="Diaz-Moreno S.M."/>
            <person name="Dumas B."/>
            <person name="Fan L."/>
            <person name="Gaulin E."/>
            <person name="Govers F."/>
            <person name="Grenville-Briggs L.J."/>
            <person name="Horner N.R."/>
            <person name="Levin J.Z."/>
            <person name="Mammella M."/>
            <person name="Meijer H.J."/>
            <person name="Morris P."/>
            <person name="Nusbaum C."/>
            <person name="Oome S."/>
            <person name="Phillips A.J."/>
            <person name="van Rooyen D."/>
            <person name="Rzeszutek E."/>
            <person name="Saraiva M."/>
            <person name="Secombes C.J."/>
            <person name="Seidl M.F."/>
            <person name="Snel B."/>
            <person name="Stassen J.H."/>
            <person name="Sykes S."/>
            <person name="Tripathy S."/>
            <person name="van den Berg H."/>
            <person name="Vega-Arreguin J.C."/>
            <person name="Wawra S."/>
            <person name="Young S.K."/>
            <person name="Zeng Q."/>
            <person name="Dieguez-Uribeondo J."/>
            <person name="Russ C."/>
            <person name="Tyler B.M."/>
            <person name="van West P."/>
        </authorList>
    </citation>
    <scope>NUCLEOTIDE SEQUENCE [LARGE SCALE GENOMIC DNA]</scope>
    <source>
        <strain evidence="11 12">CBS 223.65</strain>
    </source>
</reference>
<dbReference type="Gene3D" id="4.10.1060.10">
    <property type="entry name" value="Zinc finger, RanBP2-type"/>
    <property type="match status" value="1"/>
</dbReference>
<dbReference type="SUPFAM" id="SSF49899">
    <property type="entry name" value="Concanavalin A-like lectins/glucanases"/>
    <property type="match status" value="5"/>
</dbReference>
<dbReference type="SMART" id="SM00165">
    <property type="entry name" value="UBA"/>
    <property type="match status" value="1"/>
</dbReference>
<dbReference type="Gene3D" id="2.60.120.200">
    <property type="match status" value="1"/>
</dbReference>
<feature type="domain" description="UBA" evidence="7">
    <location>
        <begin position="1546"/>
        <end position="1595"/>
    </location>
</feature>
<dbReference type="SMART" id="SM00547">
    <property type="entry name" value="ZnF_RBZ"/>
    <property type="match status" value="1"/>
</dbReference>
<dbReference type="PROSITE" id="PS50188">
    <property type="entry name" value="B302_SPRY"/>
    <property type="match status" value="4"/>
</dbReference>
<dbReference type="Gene3D" id="3.90.1750.10">
    <property type="entry name" value="Hect, E3 ligase catalytic domains"/>
    <property type="match status" value="1"/>
</dbReference>
<dbReference type="Pfam" id="PF00632">
    <property type="entry name" value="HECT"/>
    <property type="match status" value="1"/>
</dbReference>
<dbReference type="GO" id="GO:0046982">
    <property type="term" value="F:protein heterodimerization activity"/>
    <property type="evidence" value="ECO:0007669"/>
    <property type="project" value="InterPro"/>
</dbReference>